<dbReference type="RefSeq" id="WP_248729799.1">
    <property type="nucleotide sequence ID" value="NZ_CP096829.1"/>
</dbReference>
<proteinExistence type="predicted"/>
<keyword evidence="2" id="KW-1185">Reference proteome</keyword>
<reference evidence="1 2" key="1">
    <citation type="submission" date="2022-04" db="EMBL/GenBank/DDBJ databases">
        <authorList>
            <person name="Ra J.-S."/>
            <person name="Kim S.-B."/>
        </authorList>
    </citation>
    <scope>NUCLEOTIDE SEQUENCE [LARGE SCALE GENOMIC DNA]</scope>
    <source>
        <strain evidence="1 2">MMS21-Er5</strain>
    </source>
</reference>
<dbReference type="Proteomes" id="UP000829998">
    <property type="component" value="Chromosome"/>
</dbReference>
<evidence type="ECO:0000313" key="1">
    <source>
        <dbReference type="EMBL" id="UPZ17861.1"/>
    </source>
</evidence>
<gene>
    <name evidence="1" type="ORF">M0M44_11040</name>
</gene>
<protein>
    <submittedName>
        <fullName evidence="1">Uncharacterized protein</fullName>
    </submittedName>
</protein>
<organism evidence="1 2">
    <name type="scientific">Flavobacterium humidisoli</name>
    <dbReference type="NCBI Taxonomy" id="2937442"/>
    <lineage>
        <taxon>Bacteria</taxon>
        <taxon>Pseudomonadati</taxon>
        <taxon>Bacteroidota</taxon>
        <taxon>Flavobacteriia</taxon>
        <taxon>Flavobacteriales</taxon>
        <taxon>Flavobacteriaceae</taxon>
        <taxon>Flavobacterium</taxon>
    </lineage>
</organism>
<sequence length="58" mass="6455">MYNQSGDYKNSNVFQNVPSGIHTIYTKDLNGCLVTKEAAVLGIPHLLLIGTYRTTDRI</sequence>
<name>A0ABY4M1Y4_9FLAO</name>
<accession>A0ABY4M1Y4</accession>
<dbReference type="EMBL" id="CP096829">
    <property type="protein sequence ID" value="UPZ17861.1"/>
    <property type="molecule type" value="Genomic_DNA"/>
</dbReference>
<evidence type="ECO:0000313" key="2">
    <source>
        <dbReference type="Proteomes" id="UP000829998"/>
    </source>
</evidence>